<keyword evidence="2" id="KW-1003">Cell membrane</keyword>
<evidence type="ECO:0000256" key="6">
    <source>
        <dbReference type="ARBA" id="ARBA00022989"/>
    </source>
</evidence>
<organism evidence="11 12">
    <name type="scientific">Lucilia cuprina</name>
    <name type="common">Green bottle fly</name>
    <name type="synonym">Australian sheep blowfly</name>
    <dbReference type="NCBI Taxonomy" id="7375"/>
    <lineage>
        <taxon>Eukaryota</taxon>
        <taxon>Metazoa</taxon>
        <taxon>Ecdysozoa</taxon>
        <taxon>Arthropoda</taxon>
        <taxon>Hexapoda</taxon>
        <taxon>Insecta</taxon>
        <taxon>Pterygota</taxon>
        <taxon>Neoptera</taxon>
        <taxon>Endopterygota</taxon>
        <taxon>Diptera</taxon>
        <taxon>Brachycera</taxon>
        <taxon>Muscomorpha</taxon>
        <taxon>Oestroidea</taxon>
        <taxon>Calliphoridae</taxon>
        <taxon>Luciliinae</taxon>
        <taxon>Lucilia</taxon>
    </lineage>
</organism>
<feature type="transmembrane region" description="Helical" evidence="10">
    <location>
        <begin position="172"/>
        <end position="195"/>
    </location>
</feature>
<sequence>MTLVISSILGLGGQYYFIWENRSKSMLTYTDAICTSFQTWISISKLFHFAFTQHKFEKLVKMAQNTEILQNFEIFELNIFNKKHITEEIQGILDDSWLDIKRQLNFYIISVFGIVGWYYFSCLAVNIYNTYTYSSPTEFELLYRAFPMWRDKGIQFPYYFITYIISGSETHISGMSAVSFAGLYIVTSLHTLALLKILRRLVAYSTTEDVLPQERVKYILAWAKLHQRIYECVKNIYLLEMYLDQFILFYRYFYEINSLYYIQSAPLFLCSMLVICLLIFQGSVGLVGINIVIPYTTIVERVLCIYADLCPSITVRLAVYPCKPWAHATDLNFQDNLMKYGRNLLLKMVEIGPLFRLAPLQQYPTNRGFRLIITLNVLLYQQRLGSDVDVVIKMVLYFSAAGFEVSMFCFNGQRLTSESERLPVALYNCKWYEECTEFKFIIRMMLMRTNRTLAIQVGGFTTMSLVTLLGIMRSSFSYCLLLREFNSE</sequence>
<dbReference type="Pfam" id="PF02949">
    <property type="entry name" value="7tm_6"/>
    <property type="match status" value="1"/>
</dbReference>
<keyword evidence="3 10" id="KW-0716">Sensory transduction</keyword>
<comment type="caution">
    <text evidence="10">Lacks conserved residue(s) required for the propagation of feature annotation.</text>
</comment>
<gene>
    <name evidence="11" type="ORF">FF38_03116</name>
</gene>
<evidence type="ECO:0000256" key="9">
    <source>
        <dbReference type="ARBA" id="ARBA00023224"/>
    </source>
</evidence>
<evidence type="ECO:0000313" key="12">
    <source>
        <dbReference type="Proteomes" id="UP000037069"/>
    </source>
</evidence>
<keyword evidence="4 10" id="KW-0812">Transmembrane</keyword>
<dbReference type="EMBL" id="JRES01000850">
    <property type="protein sequence ID" value="KNC27745.1"/>
    <property type="molecule type" value="Genomic_DNA"/>
</dbReference>
<keyword evidence="8 10" id="KW-0675">Receptor</keyword>
<dbReference type="GO" id="GO:0005549">
    <property type="term" value="F:odorant binding"/>
    <property type="evidence" value="ECO:0007669"/>
    <property type="project" value="InterPro"/>
</dbReference>
<name>A0A0L0C635_LUCCU</name>
<dbReference type="Proteomes" id="UP000037069">
    <property type="component" value="Unassembled WGS sequence"/>
</dbReference>
<evidence type="ECO:0000256" key="8">
    <source>
        <dbReference type="ARBA" id="ARBA00023170"/>
    </source>
</evidence>
<evidence type="ECO:0000256" key="5">
    <source>
        <dbReference type="ARBA" id="ARBA00022725"/>
    </source>
</evidence>
<feature type="transmembrane region" description="Helical" evidence="10">
    <location>
        <begin position="106"/>
        <end position="128"/>
    </location>
</feature>
<feature type="transmembrane region" description="Helical" evidence="10">
    <location>
        <begin position="260"/>
        <end position="280"/>
    </location>
</feature>
<comment type="similarity">
    <text evidence="10">Belongs to the insect chemoreceptor superfamily. Heteromeric odorant receptor channel (TC 1.A.69) family.</text>
</comment>
<dbReference type="GO" id="GO:0005886">
    <property type="term" value="C:plasma membrane"/>
    <property type="evidence" value="ECO:0007669"/>
    <property type="project" value="UniProtKB-SubCell"/>
</dbReference>
<reference evidence="11 12" key="1">
    <citation type="journal article" date="2015" name="Nat. Commun.">
        <title>Lucilia cuprina genome unlocks parasitic fly biology to underpin future interventions.</title>
        <authorList>
            <person name="Anstead C.A."/>
            <person name="Korhonen P.K."/>
            <person name="Young N.D."/>
            <person name="Hall R.S."/>
            <person name="Jex A.R."/>
            <person name="Murali S.C."/>
            <person name="Hughes D.S."/>
            <person name="Lee S.F."/>
            <person name="Perry T."/>
            <person name="Stroehlein A.J."/>
            <person name="Ansell B.R."/>
            <person name="Breugelmans B."/>
            <person name="Hofmann A."/>
            <person name="Qu J."/>
            <person name="Dugan S."/>
            <person name="Lee S.L."/>
            <person name="Chao H."/>
            <person name="Dinh H."/>
            <person name="Han Y."/>
            <person name="Doddapaneni H.V."/>
            <person name="Worley K.C."/>
            <person name="Muzny D.M."/>
            <person name="Ioannidis P."/>
            <person name="Waterhouse R.M."/>
            <person name="Zdobnov E.M."/>
            <person name="James P.J."/>
            <person name="Bagnall N.H."/>
            <person name="Kotze A.C."/>
            <person name="Gibbs R.A."/>
            <person name="Richards S."/>
            <person name="Batterham P."/>
            <person name="Gasser R.B."/>
        </authorList>
    </citation>
    <scope>NUCLEOTIDE SEQUENCE [LARGE SCALE GENOMIC DNA]</scope>
    <source>
        <strain evidence="11 12">LS</strain>
        <tissue evidence="11">Full body</tissue>
    </source>
</reference>
<evidence type="ECO:0000256" key="2">
    <source>
        <dbReference type="ARBA" id="ARBA00022475"/>
    </source>
</evidence>
<evidence type="ECO:0000256" key="10">
    <source>
        <dbReference type="RuleBase" id="RU351113"/>
    </source>
</evidence>
<dbReference type="OMA" id="HMIECAT"/>
<evidence type="ECO:0000256" key="7">
    <source>
        <dbReference type="ARBA" id="ARBA00023136"/>
    </source>
</evidence>
<evidence type="ECO:0000256" key="1">
    <source>
        <dbReference type="ARBA" id="ARBA00004651"/>
    </source>
</evidence>
<comment type="caution">
    <text evidence="11">The sequence shown here is derived from an EMBL/GenBank/DDBJ whole genome shotgun (WGS) entry which is preliminary data.</text>
</comment>
<accession>A0A0L0C635</accession>
<evidence type="ECO:0000256" key="3">
    <source>
        <dbReference type="ARBA" id="ARBA00022606"/>
    </source>
</evidence>
<comment type="subcellular location">
    <subcellularLocation>
        <location evidence="1 10">Cell membrane</location>
        <topology evidence="1 10">Multi-pass membrane protein</topology>
    </subcellularLocation>
</comment>
<keyword evidence="5 10" id="KW-0552">Olfaction</keyword>
<evidence type="ECO:0000256" key="4">
    <source>
        <dbReference type="ARBA" id="ARBA00022692"/>
    </source>
</evidence>
<dbReference type="GO" id="GO:0007165">
    <property type="term" value="P:signal transduction"/>
    <property type="evidence" value="ECO:0007669"/>
    <property type="project" value="UniProtKB-KW"/>
</dbReference>
<dbReference type="PANTHER" id="PTHR21137">
    <property type="entry name" value="ODORANT RECEPTOR"/>
    <property type="match status" value="1"/>
</dbReference>
<keyword evidence="9 10" id="KW-0807">Transducer</keyword>
<keyword evidence="7 10" id="KW-0472">Membrane</keyword>
<evidence type="ECO:0000313" key="11">
    <source>
        <dbReference type="EMBL" id="KNC27745.1"/>
    </source>
</evidence>
<protein>
    <recommendedName>
        <fullName evidence="10">Odorant receptor</fullName>
    </recommendedName>
</protein>
<dbReference type="OrthoDB" id="6617147at2759"/>
<proteinExistence type="inferred from homology"/>
<dbReference type="PANTHER" id="PTHR21137:SF35">
    <property type="entry name" value="ODORANT RECEPTOR 19A-RELATED"/>
    <property type="match status" value="1"/>
</dbReference>
<feature type="transmembrane region" description="Helical" evidence="10">
    <location>
        <begin position="453"/>
        <end position="472"/>
    </location>
</feature>
<keyword evidence="12" id="KW-1185">Reference proteome</keyword>
<keyword evidence="6 10" id="KW-1133">Transmembrane helix</keyword>
<dbReference type="InterPro" id="IPR004117">
    <property type="entry name" value="7tm6_olfct_rcpt"/>
</dbReference>
<dbReference type="GO" id="GO:0004984">
    <property type="term" value="F:olfactory receptor activity"/>
    <property type="evidence" value="ECO:0007669"/>
    <property type="project" value="InterPro"/>
</dbReference>
<dbReference type="AlphaFoldDB" id="A0A0L0C635"/>